<keyword evidence="1" id="KW-1133">Transmembrane helix</keyword>
<name>A0A9E8MTQ3_9FLAO</name>
<dbReference type="Proteomes" id="UP001164705">
    <property type="component" value="Chromosome"/>
</dbReference>
<evidence type="ECO:0008006" key="4">
    <source>
        <dbReference type="Google" id="ProtNLM"/>
    </source>
</evidence>
<sequence length="283" mass="32798">MSILFSRFVLAFARGINMYEDDGGFGGFYQDEIHFGFFVVTGFLLSFYFRFNNLVRDTSIFNTSLLLVYGGIALFTSGNAFLIILVVLIYYFIISMVKNRFYKVILFTLTFIGVNISLMFQDFSELDLISFTSGRYQIWSLALESMFTNNLLLFGNGLFNLNDVVLSQNKYIGFYYFDNLKSLSFHNSYIELLAGGGIFVLLFFFIIIRNTWKYLNRVNRSILVGILVGATFESFLVQPFMLISILLYIIIILNNTEIKFQWKQAFTNTEPERPTQVVDYPIE</sequence>
<protein>
    <recommendedName>
        <fullName evidence="4">O-antigen ligase family protein</fullName>
    </recommendedName>
</protein>
<organism evidence="2 3">
    <name type="scientific">Lacinutrix neustonica</name>
    <dbReference type="NCBI Taxonomy" id="2980107"/>
    <lineage>
        <taxon>Bacteria</taxon>
        <taxon>Pseudomonadati</taxon>
        <taxon>Bacteroidota</taxon>
        <taxon>Flavobacteriia</taxon>
        <taxon>Flavobacteriales</taxon>
        <taxon>Flavobacteriaceae</taxon>
        <taxon>Lacinutrix</taxon>
    </lineage>
</organism>
<accession>A0A9E8MTQ3</accession>
<dbReference type="EMBL" id="CP113088">
    <property type="protein sequence ID" value="WAC01151.1"/>
    <property type="molecule type" value="Genomic_DNA"/>
</dbReference>
<evidence type="ECO:0000313" key="2">
    <source>
        <dbReference type="EMBL" id="WAC01151.1"/>
    </source>
</evidence>
<feature type="transmembrane region" description="Helical" evidence="1">
    <location>
        <begin position="34"/>
        <end position="51"/>
    </location>
</feature>
<feature type="transmembrane region" description="Helical" evidence="1">
    <location>
        <begin position="63"/>
        <end position="94"/>
    </location>
</feature>
<proteinExistence type="predicted"/>
<keyword evidence="3" id="KW-1185">Reference proteome</keyword>
<feature type="transmembrane region" description="Helical" evidence="1">
    <location>
        <begin position="100"/>
        <end position="120"/>
    </location>
</feature>
<feature type="transmembrane region" description="Helical" evidence="1">
    <location>
        <begin position="220"/>
        <end position="253"/>
    </location>
</feature>
<dbReference type="KEGG" id="lnu:N7U66_13425"/>
<evidence type="ECO:0000313" key="3">
    <source>
        <dbReference type="Proteomes" id="UP001164705"/>
    </source>
</evidence>
<keyword evidence="1" id="KW-0812">Transmembrane</keyword>
<dbReference type="AlphaFoldDB" id="A0A9E8MTQ3"/>
<dbReference type="RefSeq" id="WP_267675767.1">
    <property type="nucleotide sequence ID" value="NZ_CP113088.1"/>
</dbReference>
<gene>
    <name evidence="2" type="ORF">N7U66_13425</name>
</gene>
<reference evidence="2" key="1">
    <citation type="submission" date="2022-11" db="EMBL/GenBank/DDBJ databases">
        <title>Lacinutrix neustonica HL-RS19T sp. nov., isolated from the surface microlayer sample of brackish Lake Shihwa.</title>
        <authorList>
            <person name="Choi J.Y."/>
            <person name="Hwang C.Y."/>
        </authorList>
    </citation>
    <scope>NUCLEOTIDE SEQUENCE</scope>
    <source>
        <strain evidence="2">HL-RS19</strain>
    </source>
</reference>
<keyword evidence="1" id="KW-0472">Membrane</keyword>
<feature type="transmembrane region" description="Helical" evidence="1">
    <location>
        <begin position="189"/>
        <end position="208"/>
    </location>
</feature>
<evidence type="ECO:0000256" key="1">
    <source>
        <dbReference type="SAM" id="Phobius"/>
    </source>
</evidence>